<evidence type="ECO:0000313" key="3">
    <source>
        <dbReference type="Proteomes" id="UP000596902"/>
    </source>
</evidence>
<dbReference type="PANTHER" id="PTHR24148">
    <property type="entry name" value="ANKYRIN REPEAT DOMAIN-CONTAINING PROTEIN 39 HOMOLOG-RELATED"/>
    <property type="match status" value="1"/>
</dbReference>
<dbReference type="RefSeq" id="XP_038781727.1">
    <property type="nucleotide sequence ID" value="XM_038935723.1"/>
</dbReference>
<comment type="caution">
    <text evidence="2">The sequence shown here is derived from an EMBL/GenBank/DDBJ whole genome shotgun (WGS) entry which is preliminary data.</text>
</comment>
<evidence type="ECO:0000259" key="1">
    <source>
        <dbReference type="Pfam" id="PF06985"/>
    </source>
</evidence>
<dbReference type="Pfam" id="PF06985">
    <property type="entry name" value="HET"/>
    <property type="match status" value="1"/>
</dbReference>
<dbReference type="GeneID" id="62208901"/>
<evidence type="ECO:0000313" key="2">
    <source>
        <dbReference type="EMBL" id="KAF7671351.1"/>
    </source>
</evidence>
<feature type="domain" description="Heterokaryon incompatibility" evidence="1">
    <location>
        <begin position="27"/>
        <end position="194"/>
    </location>
</feature>
<proteinExistence type="predicted"/>
<dbReference type="AlphaFoldDB" id="A0A8H7AXV7"/>
<dbReference type="InterPro" id="IPR010730">
    <property type="entry name" value="HET"/>
</dbReference>
<gene>
    <name evidence="2" type="ORF">GT037_010676</name>
</gene>
<dbReference type="InterPro" id="IPR052895">
    <property type="entry name" value="HetReg/Transcr_Mod"/>
</dbReference>
<dbReference type="EMBL" id="JAAABM010000023">
    <property type="protein sequence ID" value="KAF7671351.1"/>
    <property type="molecule type" value="Genomic_DNA"/>
</dbReference>
<accession>A0A8H7AXV7</accession>
<name>A0A8H7AXV7_9PLEO</name>
<sequence>MQLQPGVVSAPLVCRLKRVGMENPPPYEALSYAWGQSTDVFTICQEPEMSDTTGTLRKVSTITRGLYEALIQLRHKTKSRILWVDAICIDQENLKERGEQVKIMRQIYAHAARVLVWLGPADDETAVALQEIARLKNHVASRGLSLEFLKAMTDEGPEFRMLGLTKYILDEKTFVILRRIYCRPWFQRIWVVQEVTAGGSSSEVHIGPHVIPWDDLGMVSLGLQVMLWSSPVPMYIEGPGLRNALVMWQGRLFAKKTPPTLLDEARKYLATDPRDMVYALYGFPAFQELFRRFGFKPDYTIQERELYERVTRLTIESSQTLEILHYVDNPELPAEESEWPFWVPRWNRPTLYWSFPLQDYAVYSKKTQGLLSVLEGPQGNLLRLKGVIVGRITEVAQCINWKPADKEPMIQNIEALTQFWDAISMHPDSLPDSKEDKFVGLAQALTAGLDSDSNSAAKSSARHAADAVDFLLHNFTTTLASSQVRLSALFVHLQVLRGAFSHGDRLRYEQIIVWFVQTVAYTIPIEDFSDLVRFWYNQT</sequence>
<protein>
    <recommendedName>
        <fullName evidence="1">Heterokaryon incompatibility domain-containing protein</fullName>
    </recommendedName>
</protein>
<keyword evidence="3" id="KW-1185">Reference proteome</keyword>
<organism evidence="2 3">
    <name type="scientific">Alternaria burnsii</name>
    <dbReference type="NCBI Taxonomy" id="1187904"/>
    <lineage>
        <taxon>Eukaryota</taxon>
        <taxon>Fungi</taxon>
        <taxon>Dikarya</taxon>
        <taxon>Ascomycota</taxon>
        <taxon>Pezizomycotina</taxon>
        <taxon>Dothideomycetes</taxon>
        <taxon>Pleosporomycetidae</taxon>
        <taxon>Pleosporales</taxon>
        <taxon>Pleosporineae</taxon>
        <taxon>Pleosporaceae</taxon>
        <taxon>Alternaria</taxon>
        <taxon>Alternaria sect. Alternaria</taxon>
    </lineage>
</organism>
<dbReference type="PANTHER" id="PTHR24148:SF64">
    <property type="entry name" value="HETEROKARYON INCOMPATIBILITY DOMAIN-CONTAINING PROTEIN"/>
    <property type="match status" value="1"/>
</dbReference>
<reference evidence="2" key="1">
    <citation type="submission" date="2020-01" db="EMBL/GenBank/DDBJ databases">
        <authorList>
            <person name="Feng Z.H.Z."/>
        </authorList>
    </citation>
    <scope>NUCLEOTIDE SEQUENCE</scope>
    <source>
        <strain evidence="2">CBS107.38</strain>
    </source>
</reference>
<reference evidence="2" key="2">
    <citation type="submission" date="2020-08" db="EMBL/GenBank/DDBJ databases">
        <title>Draft Genome Sequence of Cumin Blight Pathogen Alternaria burnsii.</title>
        <authorList>
            <person name="Feng Z."/>
        </authorList>
    </citation>
    <scope>NUCLEOTIDE SEQUENCE</scope>
    <source>
        <strain evidence="2">CBS107.38</strain>
    </source>
</reference>
<dbReference type="Proteomes" id="UP000596902">
    <property type="component" value="Unassembled WGS sequence"/>
</dbReference>